<feature type="domain" description="NADP-dependent oxidoreductase" evidence="4">
    <location>
        <begin position="20"/>
        <end position="265"/>
    </location>
</feature>
<dbReference type="CDD" id="cd19071">
    <property type="entry name" value="AKR_AKR1-5-like"/>
    <property type="match status" value="1"/>
</dbReference>
<keyword evidence="6" id="KW-1185">Reference proteome</keyword>
<dbReference type="PANTHER" id="PTHR43827:SF3">
    <property type="entry name" value="NADP-DEPENDENT OXIDOREDUCTASE DOMAIN-CONTAINING PROTEIN"/>
    <property type="match status" value="1"/>
</dbReference>
<dbReference type="InterPro" id="IPR023210">
    <property type="entry name" value="NADP_OxRdtase_dom"/>
</dbReference>
<sequence>MEIPNIIYGTAWKKYSTSFLVKQAILEGFRAIDTAGQPKHYHEDLVGKGLEDAYRSGIKRESLFLQTKYTPIEGQDKTNMPYLERDSVVTQIEKSFKRSKENLRTKYIDSYLLHSPVFPSKRLLEVWDVMSGLVKNKEVGQIGICNCYDLDVLIYLYEKSEIKPSIVQNRFYSQTGYDKEIRKWCKEKSIVYQGFWTLTANQTIVDSSLVFDLSEKYRVNQATIFYRFLNHIGIVPLNGTTNTEHMREDMKINSFELTKNEIEWLEVLLK</sequence>
<dbReference type="Gene3D" id="3.20.20.100">
    <property type="entry name" value="NADP-dependent oxidoreductase domain"/>
    <property type="match status" value="1"/>
</dbReference>
<name>A0A4Q1AHH8_9BACT</name>
<comment type="caution">
    <text evidence="5">The sequence shown here is derived from an EMBL/GenBank/DDBJ whole genome shotgun (WGS) entry which is preliminary data.</text>
</comment>
<dbReference type="AlphaFoldDB" id="A0A4Q1AHH8"/>
<dbReference type="Proteomes" id="UP000289758">
    <property type="component" value="Unassembled WGS sequence"/>
</dbReference>
<keyword evidence="2" id="KW-0521">NADP</keyword>
<evidence type="ECO:0000259" key="4">
    <source>
        <dbReference type="Pfam" id="PF00248"/>
    </source>
</evidence>
<dbReference type="InterPro" id="IPR036812">
    <property type="entry name" value="NAD(P)_OxRdtase_dom_sf"/>
</dbReference>
<dbReference type="SUPFAM" id="SSF51430">
    <property type="entry name" value="NAD(P)-linked oxidoreductase"/>
    <property type="match status" value="1"/>
</dbReference>
<dbReference type="EMBL" id="PDKK01000017">
    <property type="protein sequence ID" value="RXK02160.1"/>
    <property type="molecule type" value="Genomic_DNA"/>
</dbReference>
<dbReference type="GO" id="GO:0016616">
    <property type="term" value="F:oxidoreductase activity, acting on the CH-OH group of donors, NAD or NADP as acceptor"/>
    <property type="evidence" value="ECO:0007669"/>
    <property type="project" value="UniProtKB-ARBA"/>
</dbReference>
<keyword evidence="3" id="KW-0560">Oxidoreductase</keyword>
<evidence type="ECO:0000256" key="1">
    <source>
        <dbReference type="ARBA" id="ARBA00007905"/>
    </source>
</evidence>
<comment type="similarity">
    <text evidence="1">Belongs to the aldo/keto reductase family.</text>
</comment>
<protein>
    <submittedName>
        <fullName evidence="5">Aldo/keto reductase</fullName>
    </submittedName>
</protein>
<gene>
    <name evidence="5" type="ORF">CRV07_14045</name>
</gene>
<evidence type="ECO:0000313" key="5">
    <source>
        <dbReference type="EMBL" id="RXK02160.1"/>
    </source>
</evidence>
<dbReference type="PANTHER" id="PTHR43827">
    <property type="entry name" value="2,5-DIKETO-D-GLUCONIC ACID REDUCTASE"/>
    <property type="match status" value="1"/>
</dbReference>
<organism evidence="5 6">
    <name type="scientific">Halarcobacter ebronensis</name>
    <dbReference type="NCBI Taxonomy" id="1462615"/>
    <lineage>
        <taxon>Bacteria</taxon>
        <taxon>Pseudomonadati</taxon>
        <taxon>Campylobacterota</taxon>
        <taxon>Epsilonproteobacteria</taxon>
        <taxon>Campylobacterales</taxon>
        <taxon>Arcobacteraceae</taxon>
        <taxon>Halarcobacter</taxon>
    </lineage>
</organism>
<dbReference type="Pfam" id="PF00248">
    <property type="entry name" value="Aldo_ket_red"/>
    <property type="match status" value="1"/>
</dbReference>
<dbReference type="OrthoDB" id="5328358at2"/>
<proteinExistence type="inferred from homology"/>
<evidence type="ECO:0000256" key="3">
    <source>
        <dbReference type="ARBA" id="ARBA00023002"/>
    </source>
</evidence>
<dbReference type="InterPro" id="IPR020471">
    <property type="entry name" value="AKR"/>
</dbReference>
<accession>A0A4Q1AHH8</accession>
<evidence type="ECO:0000256" key="2">
    <source>
        <dbReference type="ARBA" id="ARBA00022857"/>
    </source>
</evidence>
<evidence type="ECO:0000313" key="6">
    <source>
        <dbReference type="Proteomes" id="UP000289758"/>
    </source>
</evidence>
<reference evidence="5 6" key="1">
    <citation type="submission" date="2017-10" db="EMBL/GenBank/DDBJ databases">
        <title>Genomics of the genus Arcobacter.</title>
        <authorList>
            <person name="Perez-Cataluna A."/>
            <person name="Figueras M.J."/>
        </authorList>
    </citation>
    <scope>NUCLEOTIDE SEQUENCE [LARGE SCALE GENOMIC DNA]</scope>
    <source>
        <strain evidence="5 6">CECT 8441</strain>
    </source>
</reference>